<evidence type="ECO:0000313" key="3">
    <source>
        <dbReference type="Proteomes" id="UP000037035"/>
    </source>
</evidence>
<feature type="compositionally biased region" description="Basic and acidic residues" evidence="1">
    <location>
        <begin position="73"/>
        <end position="83"/>
    </location>
</feature>
<comment type="caution">
    <text evidence="2">The sequence shown here is derived from an EMBL/GenBank/DDBJ whole genome shotgun (WGS) entry which is preliminary data.</text>
</comment>
<evidence type="ECO:0000313" key="2">
    <source>
        <dbReference type="EMBL" id="KNZ45471.1"/>
    </source>
</evidence>
<dbReference type="EMBL" id="LAVV01013583">
    <property type="protein sequence ID" value="KNZ45471.1"/>
    <property type="molecule type" value="Genomic_DNA"/>
</dbReference>
<dbReference type="VEuPathDB" id="FungiDB:VP01_807g1"/>
<keyword evidence="3" id="KW-1185">Reference proteome</keyword>
<evidence type="ECO:0000256" key="1">
    <source>
        <dbReference type="SAM" id="MobiDB-lite"/>
    </source>
</evidence>
<protein>
    <submittedName>
        <fullName evidence="2">Uncharacterized protein</fullName>
    </submittedName>
</protein>
<feature type="compositionally biased region" description="Basic and acidic residues" evidence="1">
    <location>
        <begin position="49"/>
        <end position="66"/>
    </location>
</feature>
<feature type="region of interest" description="Disordered" evidence="1">
    <location>
        <begin position="39"/>
        <end position="96"/>
    </location>
</feature>
<dbReference type="Proteomes" id="UP000037035">
    <property type="component" value="Unassembled WGS sequence"/>
</dbReference>
<feature type="compositionally biased region" description="Polar residues" evidence="1">
    <location>
        <begin position="84"/>
        <end position="94"/>
    </location>
</feature>
<reference evidence="2 3" key="1">
    <citation type="submission" date="2015-08" db="EMBL/GenBank/DDBJ databases">
        <title>Next Generation Sequencing and Analysis of the Genome of Puccinia sorghi L Schw, the Causal Agent of Maize Common Rust.</title>
        <authorList>
            <person name="Rochi L."/>
            <person name="Burguener G."/>
            <person name="Darino M."/>
            <person name="Turjanski A."/>
            <person name="Kreff E."/>
            <person name="Dieguez M.J."/>
            <person name="Sacco F."/>
        </authorList>
    </citation>
    <scope>NUCLEOTIDE SEQUENCE [LARGE SCALE GENOMIC DNA]</scope>
    <source>
        <strain evidence="2 3">RO10H11247</strain>
    </source>
</reference>
<proteinExistence type="predicted"/>
<sequence length="180" mass="20875">MTVDHKNRCSHPFGTQAQTASLMKFKGIFFITVIQFQEAQKSPSRRGGLSRDRNQRLKGFEIDRRTPPTRHPRPVDHPQRTAEDQQQPSRTGTPTRRIYRTHIRGEHAFPLHNHTQRRKHELISTRNQNRQLKSLAELSQLIRVKAQHIDRLPLHQLLSTINQAINLTSSASKLSLHPLD</sequence>
<accession>A0A0L6UAD6</accession>
<dbReference type="AlphaFoldDB" id="A0A0L6UAD6"/>
<name>A0A0L6UAD6_9BASI</name>
<gene>
    <name evidence="2" type="ORF">VP01_807g1</name>
</gene>
<organism evidence="2 3">
    <name type="scientific">Puccinia sorghi</name>
    <dbReference type="NCBI Taxonomy" id="27349"/>
    <lineage>
        <taxon>Eukaryota</taxon>
        <taxon>Fungi</taxon>
        <taxon>Dikarya</taxon>
        <taxon>Basidiomycota</taxon>
        <taxon>Pucciniomycotina</taxon>
        <taxon>Pucciniomycetes</taxon>
        <taxon>Pucciniales</taxon>
        <taxon>Pucciniaceae</taxon>
        <taxon>Puccinia</taxon>
    </lineage>
</organism>